<dbReference type="InterPro" id="IPR037120">
    <property type="entry name" value="Haem_peroxidase_sf_animal"/>
</dbReference>
<keyword evidence="2" id="KW-0964">Secreted</keyword>
<dbReference type="PRINTS" id="PR00457">
    <property type="entry name" value="ANPEROXIDASE"/>
</dbReference>
<dbReference type="PROSITE" id="PS50292">
    <property type="entry name" value="PEROXIDASE_3"/>
    <property type="match status" value="1"/>
</dbReference>
<accession>A0AA88Y870</accession>
<keyword evidence="3" id="KW-0325">Glycoprotein</keyword>
<dbReference type="Pfam" id="PF03098">
    <property type="entry name" value="An_peroxidase"/>
    <property type="match status" value="1"/>
</dbReference>
<comment type="subcellular location">
    <subcellularLocation>
        <location evidence="1">Secreted</location>
    </subcellularLocation>
</comment>
<dbReference type="GO" id="GO:0006979">
    <property type="term" value="P:response to oxidative stress"/>
    <property type="evidence" value="ECO:0007669"/>
    <property type="project" value="InterPro"/>
</dbReference>
<dbReference type="InterPro" id="IPR010255">
    <property type="entry name" value="Haem_peroxidase_sf"/>
</dbReference>
<sequence>MFEKIGDIHELEKILTILISTALTIEHQIEHRRTPSKLEEDEGGYRCRIYNNSSRFQCPLSGFDIGYDITGRPRLQQNQRSSFIDGTMIYGFDDEFEDKLREPGTGYLKTGGDNQLKLEPVEDEMEPPCTPVKNLCFTAGDHRSLETVPLTVIHIIFMRRHNLIVDKLREIPLPWTPELLYQEAKRIVVAELQHITYNEFLPRVLGTSSYGQVSTLAS</sequence>
<dbReference type="Proteomes" id="UP001186944">
    <property type="component" value="Unassembled WGS sequence"/>
</dbReference>
<dbReference type="GO" id="GO:0020037">
    <property type="term" value="F:heme binding"/>
    <property type="evidence" value="ECO:0007669"/>
    <property type="project" value="InterPro"/>
</dbReference>
<name>A0AA88Y870_PINIB</name>
<evidence type="ECO:0000256" key="3">
    <source>
        <dbReference type="ARBA" id="ARBA00023180"/>
    </source>
</evidence>
<dbReference type="Gene3D" id="1.10.640.10">
    <property type="entry name" value="Haem peroxidase domain superfamily, animal type"/>
    <property type="match status" value="1"/>
</dbReference>
<evidence type="ECO:0000313" key="4">
    <source>
        <dbReference type="EMBL" id="KAK3096474.1"/>
    </source>
</evidence>
<evidence type="ECO:0000313" key="5">
    <source>
        <dbReference type="Proteomes" id="UP001186944"/>
    </source>
</evidence>
<dbReference type="GO" id="GO:0004601">
    <property type="term" value="F:peroxidase activity"/>
    <property type="evidence" value="ECO:0007669"/>
    <property type="project" value="InterPro"/>
</dbReference>
<reference evidence="4" key="1">
    <citation type="submission" date="2019-08" db="EMBL/GenBank/DDBJ databases">
        <title>The improved chromosome-level genome for the pearl oyster Pinctada fucata martensii using PacBio sequencing and Hi-C.</title>
        <authorList>
            <person name="Zheng Z."/>
        </authorList>
    </citation>
    <scope>NUCLEOTIDE SEQUENCE</scope>
    <source>
        <strain evidence="4">ZZ-2019</strain>
        <tissue evidence="4">Adductor muscle</tissue>
    </source>
</reference>
<evidence type="ECO:0000256" key="1">
    <source>
        <dbReference type="ARBA" id="ARBA00004613"/>
    </source>
</evidence>
<protein>
    <submittedName>
        <fullName evidence="4">Uncharacterized protein</fullName>
    </submittedName>
</protein>
<dbReference type="PANTHER" id="PTHR11475:SF4">
    <property type="entry name" value="CHORION PEROXIDASE"/>
    <property type="match status" value="1"/>
</dbReference>
<dbReference type="AlphaFoldDB" id="A0AA88Y870"/>
<proteinExistence type="predicted"/>
<dbReference type="InterPro" id="IPR019791">
    <property type="entry name" value="Haem_peroxidase_animal"/>
</dbReference>
<dbReference type="GO" id="GO:0005576">
    <property type="term" value="C:extracellular region"/>
    <property type="evidence" value="ECO:0007669"/>
    <property type="project" value="UniProtKB-SubCell"/>
</dbReference>
<keyword evidence="5" id="KW-1185">Reference proteome</keyword>
<dbReference type="PANTHER" id="PTHR11475">
    <property type="entry name" value="OXIDASE/PEROXIDASE"/>
    <property type="match status" value="1"/>
</dbReference>
<dbReference type="SUPFAM" id="SSF48113">
    <property type="entry name" value="Heme-dependent peroxidases"/>
    <property type="match status" value="1"/>
</dbReference>
<evidence type="ECO:0000256" key="2">
    <source>
        <dbReference type="ARBA" id="ARBA00022525"/>
    </source>
</evidence>
<gene>
    <name evidence="4" type="ORF">FSP39_000562</name>
</gene>
<dbReference type="EMBL" id="VSWD01000007">
    <property type="protein sequence ID" value="KAK3096474.1"/>
    <property type="molecule type" value="Genomic_DNA"/>
</dbReference>
<organism evidence="4 5">
    <name type="scientific">Pinctada imbricata</name>
    <name type="common">Atlantic pearl-oyster</name>
    <name type="synonym">Pinctada martensii</name>
    <dbReference type="NCBI Taxonomy" id="66713"/>
    <lineage>
        <taxon>Eukaryota</taxon>
        <taxon>Metazoa</taxon>
        <taxon>Spiralia</taxon>
        <taxon>Lophotrochozoa</taxon>
        <taxon>Mollusca</taxon>
        <taxon>Bivalvia</taxon>
        <taxon>Autobranchia</taxon>
        <taxon>Pteriomorphia</taxon>
        <taxon>Pterioida</taxon>
        <taxon>Pterioidea</taxon>
        <taxon>Pteriidae</taxon>
        <taxon>Pinctada</taxon>
    </lineage>
</organism>
<comment type="caution">
    <text evidence="4">The sequence shown here is derived from an EMBL/GenBank/DDBJ whole genome shotgun (WGS) entry which is preliminary data.</text>
</comment>